<dbReference type="EMBL" id="ACJN02000003">
    <property type="protein sequence ID" value="EFI33872.1"/>
    <property type="molecule type" value="Genomic_DNA"/>
</dbReference>
<gene>
    <name evidence="7" type="ORF">Dthio_PD1211</name>
</gene>
<evidence type="ECO:0000313" key="8">
    <source>
        <dbReference type="Proteomes" id="UP000005496"/>
    </source>
</evidence>
<dbReference type="GO" id="GO:0046025">
    <property type="term" value="F:precorrin-6Y C5,15-methyltransferase (decarboxylating) activity"/>
    <property type="evidence" value="ECO:0007669"/>
    <property type="project" value="UniProtKB-EC"/>
</dbReference>
<dbReference type="RefSeq" id="WP_008871221.1">
    <property type="nucleotide sequence ID" value="NZ_ACJN02000003.1"/>
</dbReference>
<keyword evidence="5" id="KW-0949">S-adenosyl-L-methionine</keyword>
<name>D6ST56_9BACT</name>
<protein>
    <submittedName>
        <fullName evidence="7">Precorrin-6y C5,15-methyltransferase (Decarboxylating), CbiE subunit</fullName>
        <ecNumber evidence="7">2.1.1.132</ecNumber>
    </submittedName>
</protein>
<reference evidence="7" key="1">
    <citation type="submission" date="2010-05" db="EMBL/GenBank/DDBJ databases">
        <title>The draft genome of Desulfonatronospira thiodismutans ASO3-1.</title>
        <authorList>
            <consortium name="US DOE Joint Genome Institute (JGI-PGF)"/>
            <person name="Lucas S."/>
            <person name="Copeland A."/>
            <person name="Lapidus A."/>
            <person name="Cheng J.-F."/>
            <person name="Bruce D."/>
            <person name="Goodwin L."/>
            <person name="Pitluck S."/>
            <person name="Chertkov O."/>
            <person name="Brettin T."/>
            <person name="Detter J.C."/>
            <person name="Han C."/>
            <person name="Land M.L."/>
            <person name="Hauser L."/>
            <person name="Kyrpides N."/>
            <person name="Mikhailova N."/>
            <person name="Muyzer G."/>
            <person name="Woyke T."/>
        </authorList>
    </citation>
    <scope>NUCLEOTIDE SEQUENCE [LARGE SCALE GENOMIC DNA]</scope>
    <source>
        <strain evidence="7">ASO3-1</strain>
    </source>
</reference>
<dbReference type="Gene3D" id="3.40.1010.10">
    <property type="entry name" value="Cobalt-precorrin-4 Transmethylase, Domain 1"/>
    <property type="match status" value="1"/>
</dbReference>
<dbReference type="eggNOG" id="COG2241">
    <property type="taxonomic scope" value="Bacteria"/>
</dbReference>
<dbReference type="InterPro" id="IPR014008">
    <property type="entry name" value="Cbl_synth_MTase_CbiT"/>
</dbReference>
<dbReference type="PIRSF" id="PIRSF036428">
    <property type="entry name" value="CobL"/>
    <property type="match status" value="1"/>
</dbReference>
<dbReference type="AlphaFoldDB" id="D6ST56"/>
<dbReference type="CDD" id="cd11644">
    <property type="entry name" value="Precorrin-6Y-MT"/>
    <property type="match status" value="1"/>
</dbReference>
<dbReference type="InterPro" id="IPR006365">
    <property type="entry name" value="Cbl_synth_CobL"/>
</dbReference>
<dbReference type="NCBIfam" id="TIGR02467">
    <property type="entry name" value="CbiE"/>
    <property type="match status" value="1"/>
</dbReference>
<dbReference type="UniPathway" id="UPA00148"/>
<dbReference type="Pfam" id="PF01135">
    <property type="entry name" value="PCMT"/>
    <property type="match status" value="1"/>
</dbReference>
<dbReference type="Pfam" id="PF00590">
    <property type="entry name" value="TP_methylase"/>
    <property type="match status" value="1"/>
</dbReference>
<dbReference type="PANTHER" id="PTHR43182:SF1">
    <property type="entry name" value="COBALT-PRECORRIN-7 C(5)-METHYLTRANSFERASE"/>
    <property type="match status" value="1"/>
</dbReference>
<dbReference type="InterPro" id="IPR012818">
    <property type="entry name" value="CbiE"/>
</dbReference>
<organism evidence="7 8">
    <name type="scientific">Desulfonatronospira thiodismutans ASO3-1</name>
    <dbReference type="NCBI Taxonomy" id="555779"/>
    <lineage>
        <taxon>Bacteria</taxon>
        <taxon>Pseudomonadati</taxon>
        <taxon>Thermodesulfobacteriota</taxon>
        <taxon>Desulfovibrionia</taxon>
        <taxon>Desulfovibrionales</taxon>
        <taxon>Desulfonatronovibrionaceae</taxon>
        <taxon>Desulfonatronospira</taxon>
    </lineage>
</organism>
<keyword evidence="2" id="KW-0169">Cobalamin biosynthesis</keyword>
<dbReference type="Proteomes" id="UP000005496">
    <property type="component" value="Unassembled WGS sequence"/>
</dbReference>
<comment type="pathway">
    <text evidence="1">Cofactor biosynthesis; adenosylcobalamin biosynthesis.</text>
</comment>
<dbReference type="Gene3D" id="3.40.50.150">
    <property type="entry name" value="Vaccinia Virus protein VP39"/>
    <property type="match status" value="1"/>
</dbReference>
<dbReference type="CDD" id="cd02440">
    <property type="entry name" value="AdoMet_MTases"/>
    <property type="match status" value="1"/>
</dbReference>
<sequence>MPGVQVIGTGLGYEDLTARHLEIIQDSHVLVGGQEQLDWFPGHPGIKRRITSPLDDLIQDIRNWMLDRQVAVLASGDPLFYGIGRRLILDLGADHLEVHPNISVMAGAFARIRTPWDQAAWVSLHGRSHSHLLAALDSGRPLFVFTDPRNSPARAAQILEQNKSAGWSMCVLERLGRPDERVRWFSPAEAADEEFMEPNALILFPAPEKPQEPRVLTLGTPDHFYLHQRGMITKSEVRAVSLAKLGLEPGHVFWDLGSASGSMAIEAAMFTTGGRIVAVEKDPERISHIRENIRRFQTPGVEVLQMDLPEGIQDLPPPDRVFIGGGGEDLPEIIRQTARILKPGGRIVLNLVVFETLHKAVEILNSLDFSTEVIQVQISRGRQMPGGVRLQAQNPVFVLSALPRNVEEA</sequence>
<dbReference type="InterPro" id="IPR029063">
    <property type="entry name" value="SAM-dependent_MTases_sf"/>
</dbReference>
<comment type="caution">
    <text evidence="7">The sequence shown here is derived from an EMBL/GenBank/DDBJ whole genome shotgun (WGS) entry which is preliminary data.</text>
</comment>
<dbReference type="Gene3D" id="3.30.950.10">
    <property type="entry name" value="Methyltransferase, Cobalt-precorrin-4 Transmethylase, Domain 2"/>
    <property type="match status" value="1"/>
</dbReference>
<dbReference type="InterPro" id="IPR000878">
    <property type="entry name" value="4pyrrol_Mease"/>
</dbReference>
<proteinExistence type="predicted"/>
<dbReference type="GO" id="GO:0032259">
    <property type="term" value="P:methylation"/>
    <property type="evidence" value="ECO:0007669"/>
    <property type="project" value="UniProtKB-KW"/>
</dbReference>
<keyword evidence="3 7" id="KW-0489">Methyltransferase</keyword>
<dbReference type="NCBIfam" id="TIGR02469">
    <property type="entry name" value="CbiT"/>
    <property type="match status" value="1"/>
</dbReference>
<dbReference type="InterPro" id="IPR014777">
    <property type="entry name" value="4pyrrole_Mease_sub1"/>
</dbReference>
<evidence type="ECO:0000256" key="2">
    <source>
        <dbReference type="ARBA" id="ARBA00022573"/>
    </source>
</evidence>
<dbReference type="InterPro" id="IPR014776">
    <property type="entry name" value="4pyrrole_Mease_sub2"/>
</dbReference>
<dbReference type="InterPro" id="IPR050714">
    <property type="entry name" value="Cobalamin_biosynth_MTase"/>
</dbReference>
<evidence type="ECO:0000259" key="6">
    <source>
        <dbReference type="Pfam" id="PF00590"/>
    </source>
</evidence>
<evidence type="ECO:0000256" key="4">
    <source>
        <dbReference type="ARBA" id="ARBA00022679"/>
    </source>
</evidence>
<dbReference type="SUPFAM" id="SSF53790">
    <property type="entry name" value="Tetrapyrrole methylase"/>
    <property type="match status" value="1"/>
</dbReference>
<evidence type="ECO:0000256" key="3">
    <source>
        <dbReference type="ARBA" id="ARBA00022603"/>
    </source>
</evidence>
<dbReference type="SUPFAM" id="SSF53335">
    <property type="entry name" value="S-adenosyl-L-methionine-dependent methyltransferases"/>
    <property type="match status" value="1"/>
</dbReference>
<dbReference type="InterPro" id="IPR035996">
    <property type="entry name" value="4pyrrol_Methylase_sf"/>
</dbReference>
<dbReference type="GO" id="GO:0009236">
    <property type="term" value="P:cobalamin biosynthetic process"/>
    <property type="evidence" value="ECO:0007669"/>
    <property type="project" value="UniProtKB-UniPathway"/>
</dbReference>
<evidence type="ECO:0000313" key="7">
    <source>
        <dbReference type="EMBL" id="EFI33872.1"/>
    </source>
</evidence>
<dbReference type="OrthoDB" id="9787825at2"/>
<dbReference type="EC" id="2.1.1.132" evidence="7"/>
<evidence type="ECO:0000256" key="1">
    <source>
        <dbReference type="ARBA" id="ARBA00004953"/>
    </source>
</evidence>
<keyword evidence="8" id="KW-1185">Reference proteome</keyword>
<dbReference type="eggNOG" id="COG2242">
    <property type="taxonomic scope" value="Bacteria"/>
</dbReference>
<dbReference type="GO" id="GO:0008276">
    <property type="term" value="F:protein methyltransferase activity"/>
    <property type="evidence" value="ECO:0007669"/>
    <property type="project" value="InterPro"/>
</dbReference>
<accession>D6ST56</accession>
<keyword evidence="4 7" id="KW-0808">Transferase</keyword>
<feature type="domain" description="Tetrapyrrole methylase" evidence="6">
    <location>
        <begin position="6"/>
        <end position="183"/>
    </location>
</feature>
<evidence type="ECO:0000256" key="5">
    <source>
        <dbReference type="ARBA" id="ARBA00022691"/>
    </source>
</evidence>
<dbReference type="PANTHER" id="PTHR43182">
    <property type="entry name" value="COBALT-PRECORRIN-6B C(15)-METHYLTRANSFERASE (DECARBOXYLATING)"/>
    <property type="match status" value="1"/>
</dbReference>